<name>A0ACB9TYT2_HOLOL</name>
<proteinExistence type="predicted"/>
<sequence>MIRSQSLIKSGSCFDFHKISIFCLGILLYGPPGTGKTLLAKAVATECGLCFLSVKGPELLNMYVGQSEQNIREGATNRPDLIDPALLRPGRFDKLLYVGPAETPEAKLSVLKALTRKFKLASDTNLEFIVKNCPKNISGADFYGLCSNAWLSATRTLIRKIETGEINKSDVSHEDVVVSNEDFMDSLKRIKPSISPEDMRYFNKLKQELSTTAR</sequence>
<evidence type="ECO:0000313" key="1">
    <source>
        <dbReference type="EMBL" id="KAI4472010.1"/>
    </source>
</evidence>
<reference evidence="1" key="1">
    <citation type="submission" date="2022-04" db="EMBL/GenBank/DDBJ databases">
        <title>Chromosome-scale genome assembly of Holotrichia oblita Faldermann.</title>
        <authorList>
            <person name="Rongchong L."/>
        </authorList>
    </citation>
    <scope>NUCLEOTIDE SEQUENCE</scope>
    <source>
        <strain evidence="1">81SQS9</strain>
    </source>
</reference>
<gene>
    <name evidence="1" type="ORF">MML48_1g04117</name>
</gene>
<protein>
    <submittedName>
        <fullName evidence="1">Aaa-family atpase</fullName>
    </submittedName>
</protein>
<accession>A0ACB9TYT2</accession>
<comment type="caution">
    <text evidence="1">The sequence shown here is derived from an EMBL/GenBank/DDBJ whole genome shotgun (WGS) entry which is preliminary data.</text>
</comment>
<keyword evidence="2" id="KW-1185">Reference proteome</keyword>
<evidence type="ECO:0000313" key="2">
    <source>
        <dbReference type="Proteomes" id="UP001056778"/>
    </source>
</evidence>
<dbReference type="Proteomes" id="UP001056778">
    <property type="component" value="Chromosome 1"/>
</dbReference>
<dbReference type="EMBL" id="CM043015">
    <property type="protein sequence ID" value="KAI4472010.1"/>
    <property type="molecule type" value="Genomic_DNA"/>
</dbReference>
<organism evidence="1 2">
    <name type="scientific">Holotrichia oblita</name>
    <name type="common">Chafer beetle</name>
    <dbReference type="NCBI Taxonomy" id="644536"/>
    <lineage>
        <taxon>Eukaryota</taxon>
        <taxon>Metazoa</taxon>
        <taxon>Ecdysozoa</taxon>
        <taxon>Arthropoda</taxon>
        <taxon>Hexapoda</taxon>
        <taxon>Insecta</taxon>
        <taxon>Pterygota</taxon>
        <taxon>Neoptera</taxon>
        <taxon>Endopterygota</taxon>
        <taxon>Coleoptera</taxon>
        <taxon>Polyphaga</taxon>
        <taxon>Scarabaeiformia</taxon>
        <taxon>Scarabaeidae</taxon>
        <taxon>Melolonthinae</taxon>
        <taxon>Holotrichia</taxon>
    </lineage>
</organism>